<dbReference type="InterPro" id="IPR016082">
    <property type="entry name" value="Ribosomal_uL30_ferredoxin-like"/>
</dbReference>
<dbReference type="PANTHER" id="PTHR11524">
    <property type="entry name" value="60S RIBOSOMAL PROTEIN L7"/>
    <property type="match status" value="1"/>
</dbReference>
<evidence type="ECO:0000259" key="4">
    <source>
        <dbReference type="Pfam" id="PF00327"/>
    </source>
</evidence>
<comment type="caution">
    <text evidence="5">The sequence shown here is derived from an EMBL/GenBank/DDBJ whole genome shotgun (WGS) entry which is preliminary data.</text>
</comment>
<dbReference type="GO" id="GO:0003723">
    <property type="term" value="F:RNA binding"/>
    <property type="evidence" value="ECO:0007669"/>
    <property type="project" value="TreeGrafter"/>
</dbReference>
<keyword evidence="2 5" id="KW-0689">Ribosomal protein</keyword>
<dbReference type="InterPro" id="IPR039699">
    <property type="entry name" value="Ribosomal_uL30"/>
</dbReference>
<evidence type="ECO:0000256" key="1">
    <source>
        <dbReference type="ARBA" id="ARBA00007594"/>
    </source>
</evidence>
<name>A0A6A2X4D8_HIBSY</name>
<dbReference type="Gene3D" id="3.30.1390.20">
    <property type="entry name" value="Ribosomal protein L30, ferredoxin-like fold domain"/>
    <property type="match status" value="1"/>
</dbReference>
<keyword evidence="3" id="KW-0687">Ribonucleoprotein</keyword>
<evidence type="ECO:0000313" key="5">
    <source>
        <dbReference type="EMBL" id="KAE8669882.1"/>
    </source>
</evidence>
<dbReference type="GO" id="GO:0022625">
    <property type="term" value="C:cytosolic large ribosomal subunit"/>
    <property type="evidence" value="ECO:0007669"/>
    <property type="project" value="TreeGrafter"/>
</dbReference>
<keyword evidence="6" id="KW-1185">Reference proteome</keyword>
<dbReference type="Pfam" id="PF00327">
    <property type="entry name" value="Ribosomal_L30"/>
    <property type="match status" value="1"/>
</dbReference>
<organism evidence="5 6">
    <name type="scientific">Hibiscus syriacus</name>
    <name type="common">Rose of Sharon</name>
    <dbReference type="NCBI Taxonomy" id="106335"/>
    <lineage>
        <taxon>Eukaryota</taxon>
        <taxon>Viridiplantae</taxon>
        <taxon>Streptophyta</taxon>
        <taxon>Embryophyta</taxon>
        <taxon>Tracheophyta</taxon>
        <taxon>Spermatophyta</taxon>
        <taxon>Magnoliopsida</taxon>
        <taxon>eudicotyledons</taxon>
        <taxon>Gunneridae</taxon>
        <taxon>Pentapetalae</taxon>
        <taxon>rosids</taxon>
        <taxon>malvids</taxon>
        <taxon>Malvales</taxon>
        <taxon>Malvaceae</taxon>
        <taxon>Malvoideae</taxon>
        <taxon>Hibiscus</taxon>
    </lineage>
</organism>
<dbReference type="InterPro" id="IPR036919">
    <property type="entry name" value="Ribo_uL30_ferredoxin-like_sf"/>
</dbReference>
<accession>A0A6A2X4D8</accession>
<dbReference type="GO" id="GO:0003735">
    <property type="term" value="F:structural constituent of ribosome"/>
    <property type="evidence" value="ECO:0007669"/>
    <property type="project" value="TreeGrafter"/>
</dbReference>
<evidence type="ECO:0000313" key="6">
    <source>
        <dbReference type="Proteomes" id="UP000436088"/>
    </source>
</evidence>
<dbReference type="SUPFAM" id="SSF55129">
    <property type="entry name" value="Ribosomal protein L30p/L7e"/>
    <property type="match status" value="1"/>
</dbReference>
<evidence type="ECO:0000256" key="3">
    <source>
        <dbReference type="ARBA" id="ARBA00023274"/>
    </source>
</evidence>
<gene>
    <name evidence="5" type="ORF">F3Y22_tig00112215pilonHSYRG00210</name>
</gene>
<evidence type="ECO:0000256" key="2">
    <source>
        <dbReference type="ARBA" id="ARBA00022980"/>
    </source>
</evidence>
<sequence length="94" mass="10697">MHPKTRKILYKLRLRKVFSGVFVKATKGVIDMLQKVEAWSHVTYGYPNLKSVKDLVYKKGYARGDKKADPLTDNNIIEQVLTESTVEVPNSTLS</sequence>
<dbReference type="Proteomes" id="UP000436088">
    <property type="component" value="Unassembled WGS sequence"/>
</dbReference>
<dbReference type="EMBL" id="VEPZ02001517">
    <property type="protein sequence ID" value="KAE8669882.1"/>
    <property type="molecule type" value="Genomic_DNA"/>
</dbReference>
<feature type="domain" description="Large ribosomal subunit protein uL30-like ferredoxin-like fold" evidence="4">
    <location>
        <begin position="1"/>
        <end position="38"/>
    </location>
</feature>
<reference evidence="5" key="1">
    <citation type="submission" date="2019-09" db="EMBL/GenBank/DDBJ databases">
        <title>Draft genome information of white flower Hibiscus syriacus.</title>
        <authorList>
            <person name="Kim Y.-M."/>
        </authorList>
    </citation>
    <scope>NUCLEOTIDE SEQUENCE [LARGE SCALE GENOMIC DNA]</scope>
    <source>
        <strain evidence="5">YM2019G1</strain>
    </source>
</reference>
<dbReference type="AlphaFoldDB" id="A0A6A2X4D8"/>
<protein>
    <submittedName>
        <fullName evidence="5">60S ribosomal protein L7-1</fullName>
    </submittedName>
</protein>
<dbReference type="FunFam" id="3.30.1390.20:FF:000004">
    <property type="entry name" value="60S ribosomal protein L7"/>
    <property type="match status" value="1"/>
</dbReference>
<comment type="similarity">
    <text evidence="1">Belongs to the universal ribosomal protein uL30 family.</text>
</comment>
<dbReference type="GO" id="GO:0000463">
    <property type="term" value="P:maturation of LSU-rRNA from tricistronic rRNA transcript (SSU-rRNA, 5.8S rRNA, LSU-rRNA)"/>
    <property type="evidence" value="ECO:0007669"/>
    <property type="project" value="TreeGrafter"/>
</dbReference>
<proteinExistence type="inferred from homology"/>
<dbReference type="PANTHER" id="PTHR11524:SF36">
    <property type="entry name" value="LARGE RIBOSOMAL SUBUNIT PROTEIN UL30Z"/>
    <property type="match status" value="1"/>
</dbReference>